<proteinExistence type="predicted"/>
<accession>A0A537LF59</accession>
<comment type="caution">
    <text evidence="2">The sequence shown here is derived from an EMBL/GenBank/DDBJ whole genome shotgun (WGS) entry which is preliminary data.</text>
</comment>
<sequence>MPDERTADAIAHWAPRFIAQGVDYNDFVRTTASLERWEQWLDAWVATGDMHTQQAVEAERWRRKLTAGEAYVRAALCYHFAKFVWLVDLAKRKVTAERAVRTLYAALSLLDPNAQRLEIPFSRVTMVGNLRRPSPAGRYPLVLLLPGLDSTKEEFFHWENVFLTRGMATLSLDGPGQGETGERMSIRPDYEAAVTVVLDALRDRPALDLRRIGAVGVSLGGYYAPRAAAFELGVKAVAAIGGPYDFGECWPQLPSLTREAFVHYSGARDDKEGQAKAAQLSLAGILPKVRVPLLVVFGKQDRLIPYRQAERVAAEAPNATLVMYPEGNHACNNIPYKYRPLVGDWMAEQLRNAG</sequence>
<gene>
    <name evidence="2" type="ORF">E6H01_00750</name>
</gene>
<dbReference type="GO" id="GO:0016787">
    <property type="term" value="F:hydrolase activity"/>
    <property type="evidence" value="ECO:0007669"/>
    <property type="project" value="UniProtKB-KW"/>
</dbReference>
<dbReference type="InterPro" id="IPR029058">
    <property type="entry name" value="AB_hydrolase_fold"/>
</dbReference>
<dbReference type="Gene3D" id="3.40.50.1820">
    <property type="entry name" value="alpha/beta hydrolase"/>
    <property type="match status" value="1"/>
</dbReference>
<dbReference type="PANTHER" id="PTHR22946">
    <property type="entry name" value="DIENELACTONE HYDROLASE DOMAIN-CONTAINING PROTEIN-RELATED"/>
    <property type="match status" value="1"/>
</dbReference>
<evidence type="ECO:0000313" key="3">
    <source>
        <dbReference type="Proteomes" id="UP000319353"/>
    </source>
</evidence>
<dbReference type="Proteomes" id="UP000319353">
    <property type="component" value="Unassembled WGS sequence"/>
</dbReference>
<dbReference type="InterPro" id="IPR010520">
    <property type="entry name" value="FrsA-like"/>
</dbReference>
<dbReference type="SUPFAM" id="SSF53474">
    <property type="entry name" value="alpha/beta-Hydrolases"/>
    <property type="match status" value="1"/>
</dbReference>
<dbReference type="EMBL" id="VBAL01000010">
    <property type="protein sequence ID" value="TMJ06653.1"/>
    <property type="molecule type" value="Genomic_DNA"/>
</dbReference>
<name>A0A537LF59_9BACT</name>
<evidence type="ECO:0000313" key="2">
    <source>
        <dbReference type="EMBL" id="TMJ06653.1"/>
    </source>
</evidence>
<reference evidence="2 3" key="1">
    <citation type="journal article" date="2019" name="Nat. Microbiol.">
        <title>Mediterranean grassland soil C-N compound turnover is dependent on rainfall and depth, and is mediated by genomically divergent microorganisms.</title>
        <authorList>
            <person name="Diamond S."/>
            <person name="Andeer P.F."/>
            <person name="Li Z."/>
            <person name="Crits-Christoph A."/>
            <person name="Burstein D."/>
            <person name="Anantharaman K."/>
            <person name="Lane K.R."/>
            <person name="Thomas B.C."/>
            <person name="Pan C."/>
            <person name="Northen T.R."/>
            <person name="Banfield J.F."/>
        </authorList>
    </citation>
    <scope>NUCLEOTIDE SEQUENCE [LARGE SCALE GENOMIC DNA]</scope>
    <source>
        <strain evidence="2">NP_4</strain>
    </source>
</reference>
<dbReference type="AlphaFoldDB" id="A0A537LF59"/>
<dbReference type="PANTHER" id="PTHR22946:SF12">
    <property type="entry name" value="CONIDIAL PIGMENT BIOSYNTHESIS PROTEIN AYG1 (AFU_ORTHOLOGUE AFUA_2G17550)"/>
    <property type="match status" value="1"/>
</dbReference>
<keyword evidence="1 2" id="KW-0378">Hydrolase</keyword>
<dbReference type="Pfam" id="PF06500">
    <property type="entry name" value="FrsA-like"/>
    <property type="match status" value="1"/>
</dbReference>
<protein>
    <submittedName>
        <fullName evidence="2">Alpha/beta fold hydrolase</fullName>
    </submittedName>
</protein>
<evidence type="ECO:0000256" key="1">
    <source>
        <dbReference type="ARBA" id="ARBA00022801"/>
    </source>
</evidence>
<organism evidence="2 3">
    <name type="scientific">Candidatus Segetimicrobium genomatis</name>
    <dbReference type="NCBI Taxonomy" id="2569760"/>
    <lineage>
        <taxon>Bacteria</taxon>
        <taxon>Bacillati</taxon>
        <taxon>Candidatus Sysuimicrobiota</taxon>
        <taxon>Candidatus Sysuimicrobiia</taxon>
        <taxon>Candidatus Sysuimicrobiales</taxon>
        <taxon>Candidatus Segetimicrobiaceae</taxon>
        <taxon>Candidatus Segetimicrobium</taxon>
    </lineage>
</organism>
<dbReference type="Gene3D" id="1.20.1440.110">
    <property type="entry name" value="acylaminoacyl peptidase"/>
    <property type="match status" value="1"/>
</dbReference>
<dbReference type="InterPro" id="IPR050261">
    <property type="entry name" value="FrsA_esterase"/>
</dbReference>